<dbReference type="CDD" id="cd11572">
    <property type="entry name" value="RlmI_M_like"/>
    <property type="match status" value="1"/>
</dbReference>
<accession>A0A948TE98</accession>
<dbReference type="InterPro" id="IPR036974">
    <property type="entry name" value="PUA_sf"/>
</dbReference>
<dbReference type="PANTHER" id="PTHR42873">
    <property type="entry name" value="RIBOSOMAL RNA LARGE SUBUNIT METHYLTRANSFERASE"/>
    <property type="match status" value="1"/>
</dbReference>
<evidence type="ECO:0000256" key="7">
    <source>
        <dbReference type="ARBA" id="ARBA00038091"/>
    </source>
</evidence>
<gene>
    <name evidence="10" type="ORF">H9847_00040</name>
</gene>
<dbReference type="SUPFAM" id="SSF53335">
    <property type="entry name" value="S-adenosyl-L-methionine-dependent methyltransferases"/>
    <property type="match status" value="1"/>
</dbReference>
<dbReference type="Gene3D" id="2.30.130.10">
    <property type="entry name" value="PUA domain"/>
    <property type="match status" value="1"/>
</dbReference>
<comment type="subcellular location">
    <subcellularLocation>
        <location evidence="1">Cytoplasm</location>
    </subcellularLocation>
</comment>
<evidence type="ECO:0000256" key="1">
    <source>
        <dbReference type="ARBA" id="ARBA00004496"/>
    </source>
</evidence>
<dbReference type="GO" id="GO:0008168">
    <property type="term" value="F:methyltransferase activity"/>
    <property type="evidence" value="ECO:0007669"/>
    <property type="project" value="UniProtKB-KW"/>
</dbReference>
<dbReference type="Gene3D" id="3.30.750.80">
    <property type="entry name" value="RNA methyltransferase domain (HRMD) like"/>
    <property type="match status" value="1"/>
</dbReference>
<evidence type="ECO:0000256" key="2">
    <source>
        <dbReference type="ARBA" id="ARBA00022490"/>
    </source>
</evidence>
<dbReference type="GO" id="GO:0006364">
    <property type="term" value="P:rRNA processing"/>
    <property type="evidence" value="ECO:0007669"/>
    <property type="project" value="UniProtKB-KW"/>
</dbReference>
<dbReference type="PANTHER" id="PTHR42873:SF1">
    <property type="entry name" value="S-ADENOSYLMETHIONINE-DEPENDENT METHYLTRANSFERASE DOMAIN-CONTAINING PROTEIN"/>
    <property type="match status" value="1"/>
</dbReference>
<evidence type="ECO:0000256" key="4">
    <source>
        <dbReference type="ARBA" id="ARBA00022603"/>
    </source>
</evidence>
<evidence type="ECO:0000256" key="3">
    <source>
        <dbReference type="ARBA" id="ARBA00022552"/>
    </source>
</evidence>
<sequence length="473" mass="52348">MFAFILYPERDKSLLRRHPWVFSKAVASIVDLDKPSTDQETVELKLCKPAPKKDIAAGALCQIRDHQGKFLCYAHYSPHSQIMLRAISFKLGERIDYDFFKQRLAAASAKRIPLQQAGNDGVRLVAAEGDYLPGLIVDRYDKVISLAITSWGMEANYEHLIVALHELYPECYLYERSDGKARSKEHLPQRVGLIDFMQPSAQDNLQDEQGKALPNSRQVKSVPRLHAPQIAADAAVDGEQISLTEAIPDTIYVKESNLVSIPIDVMQGHKTGGYLDQRQSRLHTYHLCCEFKELHGSGPRVLNCFSYTGGFGLFALKGGASSVYNVDVSGHALGAAKAGVAFNHLDPGRCKFIKKDVFAFLREEVKKGTKFDVVILDPPKFAESKSTLATACRGYQDINRLGLQLVASGGHLLTFSCSGLMTEELFQKIVADAALDAQVEAQIVGTLRQDRDHPVALPCPESFYLKGLDILVN</sequence>
<feature type="domain" description="RlmI-like PUA" evidence="9">
    <location>
        <begin position="5"/>
        <end position="89"/>
    </location>
</feature>
<dbReference type="InterPro" id="IPR019614">
    <property type="entry name" value="SAM-dep_methyl-trfase"/>
</dbReference>
<dbReference type="SUPFAM" id="SSF88697">
    <property type="entry name" value="PUA domain-like"/>
    <property type="match status" value="1"/>
</dbReference>
<keyword evidence="6" id="KW-0949">S-adenosyl-L-methionine</keyword>
<dbReference type="EMBL" id="JAHLFE010000001">
    <property type="protein sequence ID" value="MBU3843259.1"/>
    <property type="molecule type" value="Genomic_DNA"/>
</dbReference>
<dbReference type="InterPro" id="IPR029063">
    <property type="entry name" value="SAM-dependent_MTases_sf"/>
</dbReference>
<dbReference type="InterPro" id="IPR041532">
    <property type="entry name" value="RlmI-like_PUA"/>
</dbReference>
<dbReference type="EC" id="2.1.1.-" evidence="10"/>
<evidence type="ECO:0000313" key="10">
    <source>
        <dbReference type="EMBL" id="MBU3843259.1"/>
    </source>
</evidence>
<dbReference type="GO" id="GO:0003723">
    <property type="term" value="F:RNA binding"/>
    <property type="evidence" value="ECO:0007669"/>
    <property type="project" value="InterPro"/>
</dbReference>
<dbReference type="GO" id="GO:0005737">
    <property type="term" value="C:cytoplasm"/>
    <property type="evidence" value="ECO:0007669"/>
    <property type="project" value="UniProtKB-SubCell"/>
</dbReference>
<keyword evidence="2" id="KW-0963">Cytoplasm</keyword>
<dbReference type="AlphaFoldDB" id="A0A948TE98"/>
<evidence type="ECO:0000259" key="8">
    <source>
        <dbReference type="Pfam" id="PF10672"/>
    </source>
</evidence>
<evidence type="ECO:0000313" key="11">
    <source>
        <dbReference type="Proteomes" id="UP000733611"/>
    </source>
</evidence>
<dbReference type="Pfam" id="PF17785">
    <property type="entry name" value="PUA_3"/>
    <property type="match status" value="1"/>
</dbReference>
<dbReference type="CDD" id="cd02440">
    <property type="entry name" value="AdoMet_MTases"/>
    <property type="match status" value="1"/>
</dbReference>
<dbReference type="Pfam" id="PF10672">
    <property type="entry name" value="Methyltrans_SAM"/>
    <property type="match status" value="1"/>
</dbReference>
<reference evidence="10" key="1">
    <citation type="journal article" date="2021" name="PeerJ">
        <title>Extensive microbial diversity within the chicken gut microbiome revealed by metagenomics and culture.</title>
        <authorList>
            <person name="Gilroy R."/>
            <person name="Ravi A."/>
            <person name="Getino M."/>
            <person name="Pursley I."/>
            <person name="Horton D.L."/>
            <person name="Alikhan N.F."/>
            <person name="Baker D."/>
            <person name="Gharbi K."/>
            <person name="Hall N."/>
            <person name="Watson M."/>
            <person name="Adriaenssens E.M."/>
            <person name="Foster-Nyarko E."/>
            <person name="Jarju S."/>
            <person name="Secka A."/>
            <person name="Antonio M."/>
            <person name="Oren A."/>
            <person name="Chaudhuri R.R."/>
            <person name="La Ragione R."/>
            <person name="Hildebrand F."/>
            <person name="Pallen M.J."/>
        </authorList>
    </citation>
    <scope>NUCLEOTIDE SEQUENCE</scope>
    <source>
        <strain evidence="10">378</strain>
    </source>
</reference>
<keyword evidence="3" id="KW-0698">rRNA processing</keyword>
<dbReference type="InterPro" id="IPR015947">
    <property type="entry name" value="PUA-like_sf"/>
</dbReference>
<keyword evidence="5 10" id="KW-0808">Transferase</keyword>
<comment type="similarity">
    <text evidence="7">Belongs to the methyltransferase superfamily. RlmI family.</text>
</comment>
<comment type="caution">
    <text evidence="10">The sequence shown here is derived from an EMBL/GenBank/DDBJ whole genome shotgun (WGS) entry which is preliminary data.</text>
</comment>
<evidence type="ECO:0000259" key="9">
    <source>
        <dbReference type="Pfam" id="PF17785"/>
    </source>
</evidence>
<organism evidence="10 11">
    <name type="scientific">Candidatus Anaerobiospirillum pullicola</name>
    <dbReference type="NCBI Taxonomy" id="2838451"/>
    <lineage>
        <taxon>Bacteria</taxon>
        <taxon>Pseudomonadati</taxon>
        <taxon>Pseudomonadota</taxon>
        <taxon>Gammaproteobacteria</taxon>
        <taxon>Aeromonadales</taxon>
        <taxon>Succinivibrionaceae</taxon>
        <taxon>Anaerobiospirillum</taxon>
    </lineage>
</organism>
<protein>
    <submittedName>
        <fullName evidence="10">Class I SAM-dependent methyltransferase</fullName>
        <ecNumber evidence="10">2.1.1.-</ecNumber>
    </submittedName>
</protein>
<keyword evidence="4 10" id="KW-0489">Methyltransferase</keyword>
<feature type="domain" description="S-adenosylmethionine-dependent methyltransferase" evidence="8">
    <location>
        <begin position="260"/>
        <end position="415"/>
    </location>
</feature>
<dbReference type="Proteomes" id="UP000733611">
    <property type="component" value="Unassembled WGS sequence"/>
</dbReference>
<dbReference type="GO" id="GO:0032259">
    <property type="term" value="P:methylation"/>
    <property type="evidence" value="ECO:0007669"/>
    <property type="project" value="UniProtKB-KW"/>
</dbReference>
<reference evidence="10" key="2">
    <citation type="submission" date="2021-04" db="EMBL/GenBank/DDBJ databases">
        <authorList>
            <person name="Gilroy R."/>
        </authorList>
    </citation>
    <scope>NUCLEOTIDE SEQUENCE</scope>
    <source>
        <strain evidence="10">378</strain>
    </source>
</reference>
<evidence type="ECO:0000256" key="6">
    <source>
        <dbReference type="ARBA" id="ARBA00022691"/>
    </source>
</evidence>
<dbReference type="CDD" id="cd21153">
    <property type="entry name" value="PUA_RlmI"/>
    <property type="match status" value="1"/>
</dbReference>
<dbReference type="PROSITE" id="PS50890">
    <property type="entry name" value="PUA"/>
    <property type="match status" value="1"/>
</dbReference>
<evidence type="ECO:0000256" key="5">
    <source>
        <dbReference type="ARBA" id="ARBA00022679"/>
    </source>
</evidence>
<proteinExistence type="inferred from homology"/>
<name>A0A948TE98_9GAMM</name>
<dbReference type="Gene3D" id="3.40.50.150">
    <property type="entry name" value="Vaccinia Virus protein VP39"/>
    <property type="match status" value="1"/>
</dbReference>